<accession>A0A167Q6K1</accession>
<keyword evidence="3" id="KW-1185">Reference proteome</keyword>
<gene>
    <name evidence="2" type="ORF">LEL_10919</name>
</gene>
<dbReference type="Pfam" id="PF11917">
    <property type="entry name" value="DUF3435"/>
    <property type="match status" value="1"/>
</dbReference>
<evidence type="ECO:0000313" key="3">
    <source>
        <dbReference type="Proteomes" id="UP000076881"/>
    </source>
</evidence>
<comment type="caution">
    <text evidence="2">The sequence shown here is derived from an EMBL/GenBank/DDBJ whole genome shotgun (WGS) entry which is preliminary data.</text>
</comment>
<feature type="region of interest" description="Disordered" evidence="1">
    <location>
        <begin position="565"/>
        <end position="586"/>
    </location>
</feature>
<evidence type="ECO:0000256" key="1">
    <source>
        <dbReference type="SAM" id="MobiDB-lite"/>
    </source>
</evidence>
<dbReference type="PANTHER" id="PTHR37535:SF2">
    <property type="entry name" value="FINGER DOMAIN PROTEIN, PUTATIVE (AFU_ORTHOLOGUE AFUA_6G09300)-RELATED"/>
    <property type="match status" value="1"/>
</dbReference>
<evidence type="ECO:0000313" key="2">
    <source>
        <dbReference type="EMBL" id="OAA57345.1"/>
    </source>
</evidence>
<protein>
    <recommendedName>
        <fullName evidence="4">FluG domain-containing protein</fullName>
    </recommendedName>
</protein>
<sequence>MSPPEPNPYTELSEDELYEKFQNDGPVLADHSEKTKAAKKSEAAKWIAFCQRQAKDPEEQLKRSDAALFKVYLVQRVKMSRIEKQSSIMTYWKTLSMVYAEKAKAWMSDAILYDVRNWIRTYLTPKFCLDTSQKEKAGLYIEDLAMLLNQLWIRDEGTFEHERLRVQLAENLIIAGATATRPGALIGAMLYEHWEFQVFPPIKGSKRVRLVLIVNLEHIKRAAGDSEPKKFAFREDDMLLYDPLIPALALAFSDGAFLNCFSTPEDIYKLRVPPNQDRLRLLWKEEWRKRPIFRETVATAYGSSISETKALSYDRERKHLIRLGRSTGFEKQLQWYDLRRGSGKRINEELTPEERNKIMGHRKGDSSTYLTYYMSNFIDRDCQSICFGSTPQQDLIHLAARLQRHDAAPTCLTEEELAEINEDDDLKALRLAKANAVQAWKDLGYRSREAAAGTTVRQDYDRYSREAENLSKYLKAIRLRQVLERFHTNVHVEEIDRQLRGIKPADIIAPPSIAYDLPERAHVAKSYAAAAEVTGAEQLHELRLELIGEVSRLCGRQESRAIRETKRKLTREAGQASPLTDAGSETDDCEAILGSREHFASHSQEHGQDLQASVFR</sequence>
<dbReference type="PANTHER" id="PTHR37535">
    <property type="entry name" value="FLUG DOMAIN PROTEIN"/>
    <property type="match status" value="1"/>
</dbReference>
<dbReference type="InterPro" id="IPR021842">
    <property type="entry name" value="DUF3435"/>
</dbReference>
<organism evidence="2 3">
    <name type="scientific">Akanthomyces lecanii RCEF 1005</name>
    <dbReference type="NCBI Taxonomy" id="1081108"/>
    <lineage>
        <taxon>Eukaryota</taxon>
        <taxon>Fungi</taxon>
        <taxon>Dikarya</taxon>
        <taxon>Ascomycota</taxon>
        <taxon>Pezizomycotina</taxon>
        <taxon>Sordariomycetes</taxon>
        <taxon>Hypocreomycetidae</taxon>
        <taxon>Hypocreales</taxon>
        <taxon>Cordycipitaceae</taxon>
        <taxon>Akanthomyces</taxon>
        <taxon>Cordyceps confragosa</taxon>
    </lineage>
</organism>
<dbReference type="EMBL" id="AZHF01000030">
    <property type="protein sequence ID" value="OAA57345.1"/>
    <property type="molecule type" value="Genomic_DNA"/>
</dbReference>
<dbReference type="Proteomes" id="UP000076881">
    <property type="component" value="Unassembled WGS sequence"/>
</dbReference>
<reference evidence="2 3" key="1">
    <citation type="journal article" date="2016" name="Genome Biol. Evol.">
        <title>Divergent and convergent evolution of fungal pathogenicity.</title>
        <authorList>
            <person name="Shang Y."/>
            <person name="Xiao G."/>
            <person name="Zheng P."/>
            <person name="Cen K."/>
            <person name="Zhan S."/>
            <person name="Wang C."/>
        </authorList>
    </citation>
    <scope>NUCLEOTIDE SEQUENCE [LARGE SCALE GENOMIC DNA]</scope>
    <source>
        <strain evidence="2 3">RCEF 1005</strain>
    </source>
</reference>
<dbReference type="STRING" id="1081108.A0A167Q6K1"/>
<dbReference type="AlphaFoldDB" id="A0A167Q6K1"/>
<name>A0A167Q6K1_CORDF</name>
<proteinExistence type="predicted"/>
<evidence type="ECO:0008006" key="4">
    <source>
        <dbReference type="Google" id="ProtNLM"/>
    </source>
</evidence>
<dbReference type="OrthoDB" id="4485682at2759"/>